<evidence type="ECO:0000256" key="3">
    <source>
        <dbReference type="ARBA" id="ARBA00022452"/>
    </source>
</evidence>
<name>A0A1T5P6E4_9BACT</name>
<dbReference type="InterPro" id="IPR039426">
    <property type="entry name" value="TonB-dep_rcpt-like"/>
</dbReference>
<accession>A0A1T5P6E4</accession>
<dbReference type="InterPro" id="IPR036942">
    <property type="entry name" value="Beta-barrel_TonB_sf"/>
</dbReference>
<dbReference type="NCBIfam" id="TIGR04057">
    <property type="entry name" value="SusC_RagA_signa"/>
    <property type="match status" value="1"/>
</dbReference>
<dbReference type="InterPro" id="IPR000531">
    <property type="entry name" value="Beta-barrel_TonB"/>
</dbReference>
<evidence type="ECO:0000256" key="10">
    <source>
        <dbReference type="SAM" id="SignalP"/>
    </source>
</evidence>
<dbReference type="GO" id="GO:0009279">
    <property type="term" value="C:cell outer membrane"/>
    <property type="evidence" value="ECO:0007669"/>
    <property type="project" value="UniProtKB-SubCell"/>
</dbReference>
<dbReference type="NCBIfam" id="TIGR04056">
    <property type="entry name" value="OMP_RagA_SusC"/>
    <property type="match status" value="1"/>
</dbReference>
<evidence type="ECO:0000259" key="11">
    <source>
        <dbReference type="Pfam" id="PF00593"/>
    </source>
</evidence>
<dbReference type="Gene3D" id="2.170.130.10">
    <property type="entry name" value="TonB-dependent receptor, plug domain"/>
    <property type="match status" value="1"/>
</dbReference>
<evidence type="ECO:0000256" key="1">
    <source>
        <dbReference type="ARBA" id="ARBA00004571"/>
    </source>
</evidence>
<keyword evidence="6 8" id="KW-0472">Membrane</keyword>
<keyword evidence="5 9" id="KW-0798">TonB box</keyword>
<dbReference type="Proteomes" id="UP000190166">
    <property type="component" value="Unassembled WGS sequence"/>
</dbReference>
<gene>
    <name evidence="13" type="ORF">SAMN05660461_4075</name>
</gene>
<feature type="chain" id="PRO_5013364173" evidence="10">
    <location>
        <begin position="20"/>
        <end position="1020"/>
    </location>
</feature>
<evidence type="ECO:0000256" key="2">
    <source>
        <dbReference type="ARBA" id="ARBA00022448"/>
    </source>
</evidence>
<dbReference type="InterPro" id="IPR008969">
    <property type="entry name" value="CarboxyPept-like_regulatory"/>
</dbReference>
<feature type="signal peptide" evidence="10">
    <location>
        <begin position="1"/>
        <end position="19"/>
    </location>
</feature>
<organism evidence="13 14">
    <name type="scientific">Chitinophaga ginsengisegetis</name>
    <dbReference type="NCBI Taxonomy" id="393003"/>
    <lineage>
        <taxon>Bacteria</taxon>
        <taxon>Pseudomonadati</taxon>
        <taxon>Bacteroidota</taxon>
        <taxon>Chitinophagia</taxon>
        <taxon>Chitinophagales</taxon>
        <taxon>Chitinophagaceae</taxon>
        <taxon>Chitinophaga</taxon>
    </lineage>
</organism>
<dbReference type="InterPro" id="IPR023996">
    <property type="entry name" value="TonB-dep_OMP_SusC/RagA"/>
</dbReference>
<comment type="subcellular location">
    <subcellularLocation>
        <location evidence="1 8">Cell outer membrane</location>
        <topology evidence="1 8">Multi-pass membrane protein</topology>
    </subcellularLocation>
</comment>
<dbReference type="SUPFAM" id="SSF56935">
    <property type="entry name" value="Porins"/>
    <property type="match status" value="1"/>
</dbReference>
<evidence type="ECO:0000256" key="6">
    <source>
        <dbReference type="ARBA" id="ARBA00023136"/>
    </source>
</evidence>
<dbReference type="InterPro" id="IPR037066">
    <property type="entry name" value="Plug_dom_sf"/>
</dbReference>
<dbReference type="AlphaFoldDB" id="A0A1T5P6E4"/>
<proteinExistence type="inferred from homology"/>
<dbReference type="Gene3D" id="2.60.40.1120">
    <property type="entry name" value="Carboxypeptidase-like, regulatory domain"/>
    <property type="match status" value="1"/>
</dbReference>
<dbReference type="EMBL" id="FUZZ01000003">
    <property type="protein sequence ID" value="SKD08123.1"/>
    <property type="molecule type" value="Genomic_DNA"/>
</dbReference>
<dbReference type="PROSITE" id="PS52016">
    <property type="entry name" value="TONB_DEPENDENT_REC_3"/>
    <property type="match status" value="1"/>
</dbReference>
<evidence type="ECO:0000256" key="7">
    <source>
        <dbReference type="ARBA" id="ARBA00023237"/>
    </source>
</evidence>
<keyword evidence="2 8" id="KW-0813">Transport</keyword>
<evidence type="ECO:0000256" key="4">
    <source>
        <dbReference type="ARBA" id="ARBA00022692"/>
    </source>
</evidence>
<keyword evidence="4 8" id="KW-0812">Transmembrane</keyword>
<comment type="similarity">
    <text evidence="8 9">Belongs to the TonB-dependent receptor family.</text>
</comment>
<sequence length="1020" mass="111597">MRFFSFMGILLLFCMLSFAQSKQVTGKVTDQRDGSPLPGVTIKVKGLKEGTVTNADGVFKLNVEPGASTLIFSFVGYADQEVPVSGRSTINVALGGSTKDISEVVVVGYGTQLKRDVTGSIAKINAKEIEDIPVPSFEQAIQGKAAGVVIESGSGKVGQGIKVRIRGTSSISASSQPLYIVDGMPVESSLQSDANNEVTNPLVDINPNDIESVEVLKDASASAIYGARASNGVVLVTTKKGKLNQKTIFNLDVNTSWAKPTKKRGFLNAKEYIDLIHEAAVNDGKTDFANGDTGYGTEQEAIDDYTKMYDSDILDYYSLGTDWRNLAVNTNWEDQVYRDVARSNQVNLSATGGNEKTRFFVSGFYSGQDAIVINNRFTRYGARLSLDHQATEKLNIGINMSVNRSQLDRVTDDNSFSTPGQLVAQVPISPLIDPETGKPNARTLYDNGLLDALYDTDKQITFRTLGNVYASYQFLPWLNFRSEVGTDIVNMNEDYFKSKLSQDGAGIGKGQSINAQSISLNTNNFFTINPELGGKHKLSMVLGMSYLQNDNRSASIQAEGYPSDAVKNLSGATTVTFGSSENYKYTFLSYFFRANYSYNEKYLAGFSIRADGSSRFGPDNRYGVFPAGSLGWVISQEDFLKESKALSFLKLRASAGLTGNAEIGESRFLSLYNITNYPNLPGFQPKTIGNPDLKWEKTVQVDAGLEFGFINNRISGEIDVYKKNTTDLLLSVNIPLTTGYASIYRNLGKMENKGIEFSLTTRNLEGEFKWNTTFNIAYNKNKITDLQGQIINTGSQRAVEGEAIGSFYLPKFAGADPQTGVALYLDSSGKTTTEFSKAPKMVVGNSNPDFTGGFTNNFSYKGFDLSVFFTFVNGNSIYNGAGIYQTTGFANGLDNQTRDILNRWQKPGDITNVPKVGYYYGTGAEATSRYIYNGSYIRLKNVTLSYNLPKRAMSALKIQGIKVYVAGYNLWTKTDYLSDPEVNTAPLASESNTSTNTSGGVDFYTIPQARTFTAGVNIRF</sequence>
<dbReference type="FunFam" id="2.170.130.10:FF:000008">
    <property type="entry name" value="SusC/RagA family TonB-linked outer membrane protein"/>
    <property type="match status" value="1"/>
</dbReference>
<keyword evidence="3 8" id="KW-1134">Transmembrane beta strand</keyword>
<reference evidence="13 14" key="1">
    <citation type="submission" date="2017-02" db="EMBL/GenBank/DDBJ databases">
        <authorList>
            <person name="Peterson S.W."/>
        </authorList>
    </citation>
    <scope>NUCLEOTIDE SEQUENCE [LARGE SCALE GENOMIC DNA]</scope>
    <source>
        <strain evidence="13 14">DSM 18108</strain>
    </source>
</reference>
<evidence type="ECO:0000313" key="13">
    <source>
        <dbReference type="EMBL" id="SKD08123.1"/>
    </source>
</evidence>
<dbReference type="InterPro" id="IPR012910">
    <property type="entry name" value="Plug_dom"/>
</dbReference>
<dbReference type="Pfam" id="PF00593">
    <property type="entry name" value="TonB_dep_Rec_b-barrel"/>
    <property type="match status" value="1"/>
</dbReference>
<protein>
    <submittedName>
        <fullName evidence="13">TonB-linked outer membrane protein, SusC/RagA family</fullName>
    </submittedName>
</protein>
<dbReference type="InterPro" id="IPR023997">
    <property type="entry name" value="TonB-dep_OMP_SusC/RagA_CS"/>
</dbReference>
<evidence type="ECO:0000259" key="12">
    <source>
        <dbReference type="Pfam" id="PF07715"/>
    </source>
</evidence>
<dbReference type="Pfam" id="PF13715">
    <property type="entry name" value="CarbopepD_reg_2"/>
    <property type="match status" value="1"/>
</dbReference>
<evidence type="ECO:0000313" key="14">
    <source>
        <dbReference type="Proteomes" id="UP000190166"/>
    </source>
</evidence>
<keyword evidence="7 8" id="KW-0998">Cell outer membrane</keyword>
<dbReference type="STRING" id="393003.SAMN05660461_4075"/>
<feature type="domain" description="TonB-dependent receptor plug" evidence="12">
    <location>
        <begin position="114"/>
        <end position="233"/>
    </location>
</feature>
<dbReference type="SUPFAM" id="SSF49464">
    <property type="entry name" value="Carboxypeptidase regulatory domain-like"/>
    <property type="match status" value="1"/>
</dbReference>
<keyword evidence="10" id="KW-0732">Signal</keyword>
<dbReference type="Pfam" id="PF07715">
    <property type="entry name" value="Plug"/>
    <property type="match status" value="1"/>
</dbReference>
<keyword evidence="14" id="KW-1185">Reference proteome</keyword>
<evidence type="ECO:0000256" key="5">
    <source>
        <dbReference type="ARBA" id="ARBA00023077"/>
    </source>
</evidence>
<dbReference type="Gene3D" id="2.40.170.20">
    <property type="entry name" value="TonB-dependent receptor, beta-barrel domain"/>
    <property type="match status" value="1"/>
</dbReference>
<feature type="domain" description="TonB-dependent receptor-like beta-barrel" evidence="11">
    <location>
        <begin position="424"/>
        <end position="970"/>
    </location>
</feature>
<evidence type="ECO:0000256" key="9">
    <source>
        <dbReference type="RuleBase" id="RU003357"/>
    </source>
</evidence>
<evidence type="ECO:0000256" key="8">
    <source>
        <dbReference type="PROSITE-ProRule" id="PRU01360"/>
    </source>
</evidence>